<evidence type="ECO:0000256" key="2">
    <source>
        <dbReference type="ARBA" id="ARBA00022490"/>
    </source>
</evidence>
<dbReference type="EMBL" id="PFCN01000016">
    <property type="protein sequence ID" value="PIR70480.1"/>
    <property type="molecule type" value="Genomic_DNA"/>
</dbReference>
<dbReference type="InterPro" id="IPR014729">
    <property type="entry name" value="Rossmann-like_a/b/a_fold"/>
</dbReference>
<evidence type="ECO:0000256" key="17">
    <source>
        <dbReference type="ARBA" id="ARBA00080570"/>
    </source>
</evidence>
<dbReference type="GO" id="GO:0052837">
    <property type="term" value="P:thiazole biosynthetic process"/>
    <property type="evidence" value="ECO:0007669"/>
    <property type="project" value="TreeGrafter"/>
</dbReference>
<dbReference type="SMART" id="SM00981">
    <property type="entry name" value="THUMP"/>
    <property type="match status" value="1"/>
</dbReference>
<dbReference type="Pfam" id="PF22025">
    <property type="entry name" value="ThiI_fer"/>
    <property type="match status" value="1"/>
</dbReference>
<evidence type="ECO:0000256" key="12">
    <source>
        <dbReference type="ARBA" id="ARBA00061472"/>
    </source>
</evidence>
<dbReference type="PANTHER" id="PTHR43209:SF1">
    <property type="entry name" value="TRNA SULFURTRANSFERASE"/>
    <property type="match status" value="1"/>
</dbReference>
<dbReference type="Proteomes" id="UP000229383">
    <property type="component" value="Unassembled WGS sequence"/>
</dbReference>
<comment type="function">
    <text evidence="11 18">Catalyzes the ATP-dependent transfer of a sulfur to tRNA to produce 4-thiouridine in position 8 of tRNAs, which functions as a near-UV photosensor. Also catalyzes the transfer of sulfur to the sulfur carrier protein ThiS, forming ThiS-thiocarboxylate. This is a step in the synthesis of thiazole, in the thiamine biosynthesis pathway. The sulfur is donated as persulfide by IscS.</text>
</comment>
<evidence type="ECO:0000256" key="3">
    <source>
        <dbReference type="ARBA" id="ARBA00022555"/>
    </source>
</evidence>
<evidence type="ECO:0000256" key="7">
    <source>
        <dbReference type="ARBA" id="ARBA00022884"/>
    </source>
</evidence>
<keyword evidence="6 18" id="KW-0067">ATP-binding</keyword>
<dbReference type="PANTHER" id="PTHR43209">
    <property type="entry name" value="TRNA SULFURTRANSFERASE"/>
    <property type="match status" value="1"/>
</dbReference>
<dbReference type="NCBIfam" id="TIGR00342">
    <property type="entry name" value="tRNA uracil 4-sulfurtransferase ThiI"/>
    <property type="match status" value="1"/>
</dbReference>
<evidence type="ECO:0000256" key="10">
    <source>
        <dbReference type="ARBA" id="ARBA00052330"/>
    </source>
</evidence>
<dbReference type="GO" id="GO:0004810">
    <property type="term" value="F:CCA tRNA nucleotidyltransferase activity"/>
    <property type="evidence" value="ECO:0007669"/>
    <property type="project" value="InterPro"/>
</dbReference>
<evidence type="ECO:0000256" key="14">
    <source>
        <dbReference type="ARBA" id="ARBA00071867"/>
    </source>
</evidence>
<comment type="caution">
    <text evidence="20">The sequence shown here is derived from an EMBL/GenBank/DDBJ whole genome shotgun (WGS) entry which is preliminary data.</text>
</comment>
<keyword evidence="4 18" id="KW-0808">Transferase</keyword>
<dbReference type="InterPro" id="IPR054173">
    <property type="entry name" value="ThiI_fer"/>
</dbReference>
<evidence type="ECO:0000313" key="20">
    <source>
        <dbReference type="EMBL" id="PIR70480.1"/>
    </source>
</evidence>
<dbReference type="GO" id="GO:0002937">
    <property type="term" value="P:tRNA 4-thiouridine biosynthesis"/>
    <property type="evidence" value="ECO:0007669"/>
    <property type="project" value="TreeGrafter"/>
</dbReference>
<dbReference type="HAMAP" id="MF_00021">
    <property type="entry name" value="ThiI"/>
    <property type="match status" value="1"/>
</dbReference>
<accession>A0A2H0TG03</accession>
<keyword evidence="2 18" id="KW-0963">Cytoplasm</keyword>
<protein>
    <recommendedName>
        <fullName evidence="14 18">Probable tRNA sulfurtransferase</fullName>
        <ecNumber evidence="13 18">2.8.1.4</ecNumber>
    </recommendedName>
    <alternativeName>
        <fullName evidence="15 18">Sulfur carrier protein ThiS sulfurtransferase</fullName>
    </alternativeName>
    <alternativeName>
        <fullName evidence="16 18">Thiamine biosynthesis protein ThiI</fullName>
    </alternativeName>
    <alternativeName>
        <fullName evidence="17 18">tRNA 4-thiouridine synthase</fullName>
    </alternativeName>
</protein>
<dbReference type="PROSITE" id="PS51165">
    <property type="entry name" value="THUMP"/>
    <property type="match status" value="1"/>
</dbReference>
<evidence type="ECO:0000256" key="18">
    <source>
        <dbReference type="HAMAP-Rule" id="MF_00021"/>
    </source>
</evidence>
<dbReference type="InterPro" id="IPR004114">
    <property type="entry name" value="THUMP_dom"/>
</dbReference>
<evidence type="ECO:0000313" key="21">
    <source>
        <dbReference type="Proteomes" id="UP000229383"/>
    </source>
</evidence>
<evidence type="ECO:0000256" key="6">
    <source>
        <dbReference type="ARBA" id="ARBA00022840"/>
    </source>
</evidence>
<dbReference type="SUPFAM" id="SSF52402">
    <property type="entry name" value="Adenine nucleotide alpha hydrolases-like"/>
    <property type="match status" value="1"/>
</dbReference>
<evidence type="ECO:0000256" key="8">
    <source>
        <dbReference type="ARBA" id="ARBA00022977"/>
    </source>
</evidence>
<comment type="catalytic activity">
    <reaction evidence="9 18">
        <text>[ThiI sulfur-carrier protein]-S-sulfanyl-L-cysteine + a uridine in tRNA + 2 reduced [2Fe-2S]-[ferredoxin] + ATP + H(+) = [ThiI sulfur-carrier protein]-L-cysteine + a 4-thiouridine in tRNA + 2 oxidized [2Fe-2S]-[ferredoxin] + AMP + diphosphate</text>
        <dbReference type="Rhea" id="RHEA:24176"/>
        <dbReference type="Rhea" id="RHEA-COMP:10000"/>
        <dbReference type="Rhea" id="RHEA-COMP:10001"/>
        <dbReference type="Rhea" id="RHEA-COMP:13337"/>
        <dbReference type="Rhea" id="RHEA-COMP:13338"/>
        <dbReference type="Rhea" id="RHEA-COMP:13339"/>
        <dbReference type="Rhea" id="RHEA-COMP:13340"/>
        <dbReference type="ChEBI" id="CHEBI:15378"/>
        <dbReference type="ChEBI" id="CHEBI:29950"/>
        <dbReference type="ChEBI" id="CHEBI:30616"/>
        <dbReference type="ChEBI" id="CHEBI:33019"/>
        <dbReference type="ChEBI" id="CHEBI:33737"/>
        <dbReference type="ChEBI" id="CHEBI:33738"/>
        <dbReference type="ChEBI" id="CHEBI:61963"/>
        <dbReference type="ChEBI" id="CHEBI:65315"/>
        <dbReference type="ChEBI" id="CHEBI:136798"/>
        <dbReference type="ChEBI" id="CHEBI:456215"/>
        <dbReference type="EC" id="2.8.1.4"/>
    </reaction>
</comment>
<dbReference type="EC" id="2.8.1.4" evidence="13 18"/>
<evidence type="ECO:0000259" key="19">
    <source>
        <dbReference type="PROSITE" id="PS51165"/>
    </source>
</evidence>
<comment type="similarity">
    <text evidence="12 18">Belongs to the ThiI family.</text>
</comment>
<evidence type="ECO:0000256" key="5">
    <source>
        <dbReference type="ARBA" id="ARBA00022741"/>
    </source>
</evidence>
<organism evidence="20 21">
    <name type="scientific">Candidatus Niyogibacteria bacterium CG10_big_fil_rev_8_21_14_0_10_42_19</name>
    <dbReference type="NCBI Taxonomy" id="1974725"/>
    <lineage>
        <taxon>Bacteria</taxon>
        <taxon>Candidatus Niyogiibacteriota</taxon>
    </lineage>
</organism>
<dbReference type="GO" id="GO:0000049">
    <property type="term" value="F:tRNA binding"/>
    <property type="evidence" value="ECO:0007669"/>
    <property type="project" value="UniProtKB-UniRule"/>
</dbReference>
<sequence>MYQHIKQDIKNMNDRAIIHYSEIALKGNNRAFFEKTLLFNIQKQSKGFYNKIRRISGRLIAEFEPGVEEELAGSLKKIFGIHHFEFGFETEAEMENMKKEVLKIFKEPHPSSFKVSASRSEKNYPFDSMDIEKELGGVIHEGLHIPVSLSHPESELSVEVVEGRAYFTVNRIEGAGGLPVGCSGKVVSLLSGGFDSPVATIRMMKRGCLPVLVHFHSYPYTTRDSIEKVKKLAEIISTYSPIALRLILIPFADIQRKITEIFSSKFRIIAYRRWMLWMAERIATNNSARALVTGDSVGQVSSQTIENIDTISEIVSLPVLRPLVGYDKDEIIGLSKQYGLYQTSQKPFDDCCSLFVEGSPATKTRIEDIKNIEKDRFDELARMAEEALSKAEIN</sequence>
<feature type="binding site" evidence="18">
    <location>
        <begin position="214"/>
        <end position="215"/>
    </location>
    <ligand>
        <name>ATP</name>
        <dbReference type="ChEBI" id="CHEBI:30616"/>
    </ligand>
</feature>
<feature type="binding site" evidence="18">
    <location>
        <position position="303"/>
    </location>
    <ligand>
        <name>ATP</name>
        <dbReference type="ChEBI" id="CHEBI:30616"/>
    </ligand>
</feature>
<dbReference type="CDD" id="cd01712">
    <property type="entry name" value="PPase_ThiI"/>
    <property type="match status" value="1"/>
</dbReference>
<dbReference type="Gene3D" id="3.40.50.620">
    <property type="entry name" value="HUPs"/>
    <property type="match status" value="1"/>
</dbReference>
<feature type="binding site" evidence="18">
    <location>
        <position position="272"/>
    </location>
    <ligand>
        <name>ATP</name>
        <dbReference type="ChEBI" id="CHEBI:30616"/>
    </ligand>
</feature>
<dbReference type="CDD" id="cd11716">
    <property type="entry name" value="THUMP_ThiI"/>
    <property type="match status" value="1"/>
</dbReference>
<dbReference type="GO" id="GO:0140741">
    <property type="term" value="F:tRNA-uracil-4 sulfurtransferase activity"/>
    <property type="evidence" value="ECO:0007669"/>
    <property type="project" value="UniProtKB-EC"/>
</dbReference>
<dbReference type="GO" id="GO:0009229">
    <property type="term" value="P:thiamine diphosphate biosynthetic process"/>
    <property type="evidence" value="ECO:0007669"/>
    <property type="project" value="UniProtKB-UniRule"/>
</dbReference>
<dbReference type="GO" id="GO:0005524">
    <property type="term" value="F:ATP binding"/>
    <property type="evidence" value="ECO:0007669"/>
    <property type="project" value="UniProtKB-UniRule"/>
</dbReference>
<feature type="domain" description="THUMP" evidence="19">
    <location>
        <begin position="69"/>
        <end position="171"/>
    </location>
</feature>
<evidence type="ECO:0000256" key="11">
    <source>
        <dbReference type="ARBA" id="ARBA00058382"/>
    </source>
</evidence>
<evidence type="ECO:0000256" key="13">
    <source>
        <dbReference type="ARBA" id="ARBA00066827"/>
    </source>
</evidence>
<evidence type="ECO:0000256" key="4">
    <source>
        <dbReference type="ARBA" id="ARBA00022679"/>
    </source>
</evidence>
<dbReference type="FunFam" id="3.40.50.620:FF:000053">
    <property type="entry name" value="Probable tRNA sulfurtransferase"/>
    <property type="match status" value="1"/>
</dbReference>
<evidence type="ECO:0000256" key="1">
    <source>
        <dbReference type="ARBA" id="ARBA00004496"/>
    </source>
</evidence>
<dbReference type="InterPro" id="IPR003720">
    <property type="entry name" value="tRNA_STrfase"/>
</dbReference>
<evidence type="ECO:0000256" key="15">
    <source>
        <dbReference type="ARBA" id="ARBA00075337"/>
    </source>
</evidence>
<name>A0A2H0TG03_9BACT</name>
<feature type="binding site" evidence="18">
    <location>
        <position position="294"/>
    </location>
    <ligand>
        <name>ATP</name>
        <dbReference type="ChEBI" id="CHEBI:30616"/>
    </ligand>
</feature>
<dbReference type="Pfam" id="PF02568">
    <property type="entry name" value="ThiI"/>
    <property type="match status" value="1"/>
</dbReference>
<keyword evidence="7 18" id="KW-0694">RNA-binding</keyword>
<dbReference type="InterPro" id="IPR049962">
    <property type="entry name" value="THUMP_ThiI"/>
</dbReference>
<dbReference type="InterPro" id="IPR049961">
    <property type="entry name" value="ThiI_N"/>
</dbReference>
<dbReference type="AlphaFoldDB" id="A0A2H0TG03"/>
<dbReference type="GO" id="GO:0009228">
    <property type="term" value="P:thiamine biosynthetic process"/>
    <property type="evidence" value="ECO:0007669"/>
    <property type="project" value="UniProtKB-KW"/>
</dbReference>
<keyword evidence="5 18" id="KW-0547">Nucleotide-binding</keyword>
<dbReference type="Pfam" id="PF02926">
    <property type="entry name" value="THUMP"/>
    <property type="match status" value="1"/>
</dbReference>
<comment type="pathway">
    <text evidence="18">Cofactor biosynthesis; thiamine diphosphate biosynthesis.</text>
</comment>
<comment type="catalytic activity">
    <reaction evidence="10 18">
        <text>[ThiS sulfur-carrier protein]-C-terminal Gly-Gly-AMP + S-sulfanyl-L-cysteinyl-[cysteine desulfurase] + AH2 = [ThiS sulfur-carrier protein]-C-terminal-Gly-aminoethanethioate + L-cysteinyl-[cysteine desulfurase] + A + AMP + 2 H(+)</text>
        <dbReference type="Rhea" id="RHEA:43340"/>
        <dbReference type="Rhea" id="RHEA-COMP:12157"/>
        <dbReference type="Rhea" id="RHEA-COMP:12158"/>
        <dbReference type="Rhea" id="RHEA-COMP:12910"/>
        <dbReference type="Rhea" id="RHEA-COMP:19908"/>
        <dbReference type="ChEBI" id="CHEBI:13193"/>
        <dbReference type="ChEBI" id="CHEBI:15378"/>
        <dbReference type="ChEBI" id="CHEBI:17499"/>
        <dbReference type="ChEBI" id="CHEBI:29950"/>
        <dbReference type="ChEBI" id="CHEBI:61963"/>
        <dbReference type="ChEBI" id="CHEBI:90618"/>
        <dbReference type="ChEBI" id="CHEBI:232372"/>
        <dbReference type="ChEBI" id="CHEBI:456215"/>
    </reaction>
</comment>
<dbReference type="Gene3D" id="3.30.2130.30">
    <property type="match status" value="1"/>
</dbReference>
<dbReference type="SUPFAM" id="SSF143437">
    <property type="entry name" value="THUMP domain-like"/>
    <property type="match status" value="1"/>
</dbReference>
<dbReference type="InterPro" id="IPR020536">
    <property type="entry name" value="ThiI_AANH"/>
</dbReference>
<dbReference type="GO" id="GO:0005829">
    <property type="term" value="C:cytosol"/>
    <property type="evidence" value="ECO:0007669"/>
    <property type="project" value="TreeGrafter"/>
</dbReference>
<dbReference type="InterPro" id="IPR050102">
    <property type="entry name" value="tRNA_sulfurtransferase_ThiI"/>
</dbReference>
<reference evidence="21" key="1">
    <citation type="submission" date="2017-09" db="EMBL/GenBank/DDBJ databases">
        <title>Depth-based differentiation of microbial function through sediment-hosted aquifers and enrichment of novel symbionts in the deep terrestrial subsurface.</title>
        <authorList>
            <person name="Probst A.J."/>
            <person name="Ladd B."/>
            <person name="Jarett J.K."/>
            <person name="Geller-Mcgrath D.E."/>
            <person name="Sieber C.M.K."/>
            <person name="Emerson J.B."/>
            <person name="Anantharaman K."/>
            <person name="Thomas B.C."/>
            <person name="Malmstrom R."/>
            <person name="Stieglmeier M."/>
            <person name="Klingl A."/>
            <person name="Woyke T."/>
            <person name="Ryan C.M."/>
            <person name="Banfield J.F."/>
        </authorList>
    </citation>
    <scope>NUCLEOTIDE SEQUENCE [LARGE SCALE GENOMIC DNA]</scope>
</reference>
<dbReference type="UniPathway" id="UPA00060"/>
<evidence type="ECO:0000256" key="9">
    <source>
        <dbReference type="ARBA" id="ARBA00050570"/>
    </source>
</evidence>
<keyword evidence="3 18" id="KW-0820">tRNA-binding</keyword>
<comment type="subcellular location">
    <subcellularLocation>
        <location evidence="1 18">Cytoplasm</location>
    </subcellularLocation>
</comment>
<gene>
    <name evidence="18 20" type="primary">thiI</name>
    <name evidence="20" type="ORF">COU46_01240</name>
</gene>
<feature type="binding site" evidence="18">
    <location>
        <begin position="189"/>
        <end position="190"/>
    </location>
    <ligand>
        <name>ATP</name>
        <dbReference type="ChEBI" id="CHEBI:30616"/>
    </ligand>
</feature>
<keyword evidence="8 18" id="KW-0784">Thiamine biosynthesis</keyword>
<proteinExistence type="inferred from homology"/>
<evidence type="ECO:0000256" key="16">
    <source>
        <dbReference type="ARBA" id="ARBA00077849"/>
    </source>
</evidence>